<reference evidence="2" key="1">
    <citation type="submission" date="2014-01" db="EMBL/GenBank/DDBJ databases">
        <authorList>
            <person name="Brown-Elliot B."/>
            <person name="Wallace R."/>
            <person name="Lenaerts A."/>
            <person name="Ordway D."/>
            <person name="DeGroote M.A."/>
            <person name="Parker T."/>
            <person name="Sizemore C."/>
            <person name="Tallon L.J."/>
            <person name="Sadzewicz L.K."/>
            <person name="Sengamalay N."/>
            <person name="Fraser C.M."/>
            <person name="Hine E."/>
            <person name="Shefchek K.A."/>
            <person name="Das S.P."/>
            <person name="Tettelin H."/>
        </authorList>
    </citation>
    <scope>NUCLEOTIDE SEQUENCE [LARGE SCALE GENOMIC DNA]</scope>
    <source>
        <strain evidence="2">4042</strain>
    </source>
</reference>
<dbReference type="PROSITE" id="PS51257">
    <property type="entry name" value="PROKAR_LIPOPROTEIN"/>
    <property type="match status" value="1"/>
</dbReference>
<feature type="region of interest" description="Disordered" evidence="1">
    <location>
        <begin position="21"/>
        <end position="48"/>
    </location>
</feature>
<feature type="compositionally biased region" description="Basic and acidic residues" evidence="1">
    <location>
        <begin position="26"/>
        <end position="39"/>
    </location>
</feature>
<comment type="caution">
    <text evidence="2">The sequence shown here is derived from an EMBL/GenBank/DDBJ whole genome shotgun (WGS) entry which is preliminary data.</text>
</comment>
<dbReference type="AlphaFoldDB" id="X8A9P1"/>
<dbReference type="EMBL" id="JAOB01000062">
    <property type="protein sequence ID" value="EUA27906.1"/>
    <property type="molecule type" value="Genomic_DNA"/>
</dbReference>
<gene>
    <name evidence="2" type="ORF">I553_9239</name>
</gene>
<evidence type="ECO:0000313" key="2">
    <source>
        <dbReference type="EMBL" id="EUA27906.1"/>
    </source>
</evidence>
<organism evidence="2">
    <name type="scientific">Mycobacterium xenopi 4042</name>
    <dbReference type="NCBI Taxonomy" id="1299334"/>
    <lineage>
        <taxon>Bacteria</taxon>
        <taxon>Bacillati</taxon>
        <taxon>Actinomycetota</taxon>
        <taxon>Actinomycetes</taxon>
        <taxon>Mycobacteriales</taxon>
        <taxon>Mycobacteriaceae</taxon>
        <taxon>Mycobacterium</taxon>
    </lineage>
</organism>
<name>X8A9P1_MYCXE</name>
<sequence length="48" mass="4867">MRPRSACSLASASAACGPGRICGRRGVPEGGHDVGEHAAHPMVGWPGR</sequence>
<protein>
    <submittedName>
        <fullName evidence="2">Putative lipoprotein</fullName>
    </submittedName>
</protein>
<accession>X8A9P1</accession>
<keyword evidence="2" id="KW-0449">Lipoprotein</keyword>
<proteinExistence type="predicted"/>
<evidence type="ECO:0000256" key="1">
    <source>
        <dbReference type="SAM" id="MobiDB-lite"/>
    </source>
</evidence>